<evidence type="ECO:0000259" key="11">
    <source>
        <dbReference type="PROSITE" id="PS50011"/>
    </source>
</evidence>
<reference evidence="13 14" key="1">
    <citation type="journal article" date="2024" name="Nat. Commun.">
        <title>Phylogenomics reveals the evolutionary origins of lichenization in chlorophyte algae.</title>
        <authorList>
            <person name="Puginier C."/>
            <person name="Libourel C."/>
            <person name="Otte J."/>
            <person name="Skaloud P."/>
            <person name="Haon M."/>
            <person name="Grisel S."/>
            <person name="Petersen M."/>
            <person name="Berrin J.G."/>
            <person name="Delaux P.M."/>
            <person name="Dal Grande F."/>
            <person name="Keller J."/>
        </authorList>
    </citation>
    <scope>NUCLEOTIDE SEQUENCE [LARGE SCALE GENOMIC DNA]</scope>
    <source>
        <strain evidence="13 14">SAG 245.80</strain>
    </source>
</reference>
<dbReference type="GO" id="GO:0000776">
    <property type="term" value="C:kinetochore"/>
    <property type="evidence" value="ECO:0007669"/>
    <property type="project" value="UniProtKB-KW"/>
</dbReference>
<dbReference type="InterPro" id="IPR015661">
    <property type="entry name" value="Bub1/Mad3"/>
</dbReference>
<dbReference type="GO" id="GO:0007094">
    <property type="term" value="P:mitotic spindle assembly checkpoint signaling"/>
    <property type="evidence" value="ECO:0007669"/>
    <property type="project" value="InterPro"/>
</dbReference>
<dbReference type="AlphaFoldDB" id="A0AAW1QMI7"/>
<dbReference type="SUPFAM" id="SSF56112">
    <property type="entry name" value="Protein kinase-like (PK-like)"/>
    <property type="match status" value="1"/>
</dbReference>
<dbReference type="Gene3D" id="1.10.510.10">
    <property type="entry name" value="Transferase(Phosphotransferase) domain 1"/>
    <property type="match status" value="1"/>
</dbReference>
<evidence type="ECO:0000256" key="5">
    <source>
        <dbReference type="ARBA" id="ARBA00022777"/>
    </source>
</evidence>
<keyword evidence="3" id="KW-0808">Transferase</keyword>
<feature type="region of interest" description="Disordered" evidence="10">
    <location>
        <begin position="460"/>
        <end position="484"/>
    </location>
</feature>
<dbReference type="GO" id="GO:0032991">
    <property type="term" value="C:protein-containing complex"/>
    <property type="evidence" value="ECO:0007669"/>
    <property type="project" value="UniProtKB-ARBA"/>
</dbReference>
<comment type="subcellular location">
    <subcellularLocation>
        <location evidence="1">Chromosome</location>
        <location evidence="1">Centromere</location>
        <location evidence="1">Kinetochore</location>
    </subcellularLocation>
</comment>
<dbReference type="PANTHER" id="PTHR14030:SF4">
    <property type="entry name" value="BUB1 KINASE, ISOFORM A-RELATED"/>
    <property type="match status" value="1"/>
</dbReference>
<keyword evidence="4 9" id="KW-0547">Nucleotide-binding</keyword>
<dbReference type="SMART" id="SM00777">
    <property type="entry name" value="Mad3_BUB1_I"/>
    <property type="match status" value="1"/>
</dbReference>
<dbReference type="SMART" id="SM00220">
    <property type="entry name" value="S_TKc"/>
    <property type="match status" value="1"/>
</dbReference>
<keyword evidence="14" id="KW-1185">Reference proteome</keyword>
<keyword evidence="5" id="KW-0418">Kinase</keyword>
<evidence type="ECO:0000256" key="8">
    <source>
        <dbReference type="ARBA" id="ARBA00023328"/>
    </source>
</evidence>
<dbReference type="InterPro" id="IPR013212">
    <property type="entry name" value="Mad3/Bub1_I"/>
</dbReference>
<evidence type="ECO:0000313" key="14">
    <source>
        <dbReference type="Proteomes" id="UP001445335"/>
    </source>
</evidence>
<dbReference type="GO" id="GO:0004672">
    <property type="term" value="F:protein kinase activity"/>
    <property type="evidence" value="ECO:0007669"/>
    <property type="project" value="InterPro"/>
</dbReference>
<proteinExistence type="predicted"/>
<evidence type="ECO:0000256" key="7">
    <source>
        <dbReference type="ARBA" id="ARBA00022840"/>
    </source>
</evidence>
<name>A0AAW1QMI7_9CHLO</name>
<accession>A0AAW1QMI7</accession>
<keyword evidence="6" id="KW-0995">Kinetochore</keyword>
<dbReference type="PANTHER" id="PTHR14030">
    <property type="entry name" value="MITOTIC CHECKPOINT SERINE/THREONINE-PROTEIN KINASE BUB1"/>
    <property type="match status" value="1"/>
</dbReference>
<feature type="region of interest" description="Disordered" evidence="10">
    <location>
        <begin position="401"/>
        <end position="443"/>
    </location>
</feature>
<feature type="region of interest" description="Disordered" evidence="10">
    <location>
        <begin position="173"/>
        <end position="217"/>
    </location>
</feature>
<dbReference type="GO" id="GO:0005524">
    <property type="term" value="F:ATP binding"/>
    <property type="evidence" value="ECO:0007669"/>
    <property type="project" value="UniProtKB-UniRule"/>
</dbReference>
<dbReference type="Pfam" id="PF08311">
    <property type="entry name" value="Mad3_BUB1_I"/>
    <property type="match status" value="1"/>
</dbReference>
<evidence type="ECO:0000256" key="4">
    <source>
        <dbReference type="ARBA" id="ARBA00022741"/>
    </source>
</evidence>
<keyword evidence="8" id="KW-0137">Centromere</keyword>
<keyword evidence="7 9" id="KW-0067">ATP-binding</keyword>
<gene>
    <name evidence="13" type="ORF">WJX81_007865</name>
</gene>
<keyword evidence="2" id="KW-0158">Chromosome</keyword>
<dbReference type="Pfam" id="PF00069">
    <property type="entry name" value="Pkinase"/>
    <property type="match status" value="1"/>
</dbReference>
<dbReference type="InterPro" id="IPR011009">
    <property type="entry name" value="Kinase-like_dom_sf"/>
</dbReference>
<evidence type="ECO:0000256" key="10">
    <source>
        <dbReference type="SAM" id="MobiDB-lite"/>
    </source>
</evidence>
<evidence type="ECO:0000256" key="3">
    <source>
        <dbReference type="ARBA" id="ARBA00022679"/>
    </source>
</evidence>
<evidence type="ECO:0000256" key="6">
    <source>
        <dbReference type="ARBA" id="ARBA00022838"/>
    </source>
</evidence>
<sequence length="902" mass="95840">MEEQRRRFWQEIADYKGQDPLEVWLRFVKWTQDTFKAGGSKSELLPLLERCTRELQGVERYRDDARYLRVWIQYADCLPEPRDEHDIGQGFSLYYIAHAAYLEIRGSYARADAVLQEGVRRLAHPVDRMRAKYQEFQQRMARRLQRKLAEGGSLGLDDGEAPPAARAALQMLQAPKGRRRAPSGNANPPPCQAQGASAARPKRKADAGGVASKENEGGLEIYVDDEFRAGGGDANPAVDEEDAGARRGEGGQPGWAHLGTFEQTRKENVQQPMTWAGAKLKQKAALVAAPAPALDVLEDAELVDAPVPVPGPAPAGTLRRRLDGGALQEGLLHDPLRLHKVGEPLAERPGALGAPAASPAAPAAKRKKEEVFAWDMRLLSAAGGEELSFEEARAKQWLATRSPAAPDEGSNPGSPAAAADMDCSPALPPPALQPPTAAGDAGGCGGAAAGVRPGHVLDQHAAAPAAATPENMSPDPVAEDNNAPTVAREAAPGVLRDIAGETAAAMGITVGDGDDVGSPLRRLRLAGSEQQEDFQVYCPLGTPGAANGTPGRPDAVVMDPFDPVLQASLLAGLEPPLSQWDGVCACGDVEFAAAAAALRRGAARGGGAVQLGPLRLRVQASLGQGGFASVFQVQLVADGDGDGPQRALKLDASEHASGAWEFYALRALAGRAGPDSRGLFAAPEVLVLGTRGSALLLPLGAHGTLQALLNAHLAVGQRMSEALALHYAAEALRCVGALHGCAMLHCDIKPDNFLLAPRGRLQLIDFGRAVDLALLPADAQFLGDSQTEAFRCREMAEGRVWRFQADAFALAGTLHCLLFGEYMEVECAVDSTGAERVRLRHAFRRYWATELWGEVFDSLLNPTDKGAPPPCALLLQHISEHLAANPALQQRAQAELTRQGCR</sequence>
<dbReference type="InterPro" id="IPR000719">
    <property type="entry name" value="Prot_kinase_dom"/>
</dbReference>
<evidence type="ECO:0000256" key="9">
    <source>
        <dbReference type="PROSITE-ProRule" id="PRU10141"/>
    </source>
</evidence>
<evidence type="ECO:0000313" key="13">
    <source>
        <dbReference type="EMBL" id="KAK9822716.1"/>
    </source>
</evidence>
<dbReference type="InterPro" id="IPR017441">
    <property type="entry name" value="Protein_kinase_ATP_BS"/>
</dbReference>
<dbReference type="Gene3D" id="1.25.40.430">
    <property type="match status" value="1"/>
</dbReference>
<dbReference type="PROSITE" id="PS51489">
    <property type="entry name" value="BUB1_N"/>
    <property type="match status" value="1"/>
</dbReference>
<dbReference type="GO" id="GO:0051754">
    <property type="term" value="P:meiotic sister chromatid cohesion, centromeric"/>
    <property type="evidence" value="ECO:0007669"/>
    <property type="project" value="TreeGrafter"/>
</dbReference>
<dbReference type="EMBL" id="JALJOU010000084">
    <property type="protein sequence ID" value="KAK9822716.1"/>
    <property type="molecule type" value="Genomic_DNA"/>
</dbReference>
<evidence type="ECO:0000259" key="12">
    <source>
        <dbReference type="PROSITE" id="PS51489"/>
    </source>
</evidence>
<feature type="region of interest" description="Disordered" evidence="10">
    <location>
        <begin position="230"/>
        <end position="255"/>
    </location>
</feature>
<comment type="caution">
    <text evidence="13">The sequence shown here is derived from an EMBL/GenBank/DDBJ whole genome shotgun (WGS) entry which is preliminary data.</text>
</comment>
<feature type="domain" description="BUB1 N-terminal" evidence="12">
    <location>
        <begin position="8"/>
        <end position="158"/>
    </location>
</feature>
<feature type="domain" description="Protein kinase" evidence="11">
    <location>
        <begin position="616"/>
        <end position="902"/>
    </location>
</feature>
<dbReference type="PROSITE" id="PS50011">
    <property type="entry name" value="PROTEIN_KINASE_DOM"/>
    <property type="match status" value="1"/>
</dbReference>
<protein>
    <submittedName>
        <fullName evidence="13">Uncharacterized protein</fullName>
    </submittedName>
</protein>
<feature type="binding site" evidence="9">
    <location>
        <position position="649"/>
    </location>
    <ligand>
        <name>ATP</name>
        <dbReference type="ChEBI" id="CHEBI:30616"/>
    </ligand>
</feature>
<dbReference type="Proteomes" id="UP001445335">
    <property type="component" value="Unassembled WGS sequence"/>
</dbReference>
<dbReference type="PROSITE" id="PS00108">
    <property type="entry name" value="PROTEIN_KINASE_ST"/>
    <property type="match status" value="1"/>
</dbReference>
<dbReference type="PROSITE" id="PS00107">
    <property type="entry name" value="PROTEIN_KINASE_ATP"/>
    <property type="match status" value="1"/>
</dbReference>
<evidence type="ECO:0000256" key="2">
    <source>
        <dbReference type="ARBA" id="ARBA00022454"/>
    </source>
</evidence>
<evidence type="ECO:0000256" key="1">
    <source>
        <dbReference type="ARBA" id="ARBA00004629"/>
    </source>
</evidence>
<dbReference type="InterPro" id="IPR008271">
    <property type="entry name" value="Ser/Thr_kinase_AS"/>
</dbReference>
<organism evidence="13 14">
    <name type="scientific">Elliptochloris bilobata</name>
    <dbReference type="NCBI Taxonomy" id="381761"/>
    <lineage>
        <taxon>Eukaryota</taxon>
        <taxon>Viridiplantae</taxon>
        <taxon>Chlorophyta</taxon>
        <taxon>core chlorophytes</taxon>
        <taxon>Trebouxiophyceae</taxon>
        <taxon>Trebouxiophyceae incertae sedis</taxon>
        <taxon>Elliptochloris clade</taxon>
        <taxon>Elliptochloris</taxon>
    </lineage>
</organism>